<feature type="repeat" description="ANK" evidence="1">
    <location>
        <begin position="152"/>
        <end position="175"/>
    </location>
</feature>
<organism evidence="3 4">
    <name type="scientific">Boletus edulis BED1</name>
    <dbReference type="NCBI Taxonomy" id="1328754"/>
    <lineage>
        <taxon>Eukaryota</taxon>
        <taxon>Fungi</taxon>
        <taxon>Dikarya</taxon>
        <taxon>Basidiomycota</taxon>
        <taxon>Agaricomycotina</taxon>
        <taxon>Agaricomycetes</taxon>
        <taxon>Agaricomycetidae</taxon>
        <taxon>Boletales</taxon>
        <taxon>Boletineae</taxon>
        <taxon>Boletaceae</taxon>
        <taxon>Boletoideae</taxon>
        <taxon>Boletus</taxon>
    </lineage>
</organism>
<keyword evidence="1" id="KW-0040">ANK repeat</keyword>
<name>A0AAD4C6G6_BOLED</name>
<feature type="compositionally biased region" description="Basic and acidic residues" evidence="2">
    <location>
        <begin position="32"/>
        <end position="44"/>
    </location>
</feature>
<dbReference type="InterPro" id="IPR036770">
    <property type="entry name" value="Ankyrin_rpt-contain_sf"/>
</dbReference>
<feature type="compositionally biased region" description="Polar residues" evidence="2">
    <location>
        <begin position="1"/>
        <end position="12"/>
    </location>
</feature>
<proteinExistence type="predicted"/>
<dbReference type="Proteomes" id="UP001194468">
    <property type="component" value="Unassembled WGS sequence"/>
</dbReference>
<dbReference type="SUPFAM" id="SSF48403">
    <property type="entry name" value="Ankyrin repeat"/>
    <property type="match status" value="1"/>
</dbReference>
<evidence type="ECO:0000313" key="4">
    <source>
        <dbReference type="Proteomes" id="UP001194468"/>
    </source>
</evidence>
<dbReference type="PROSITE" id="PS50088">
    <property type="entry name" value="ANK_REPEAT"/>
    <property type="match status" value="1"/>
</dbReference>
<evidence type="ECO:0000256" key="2">
    <source>
        <dbReference type="SAM" id="MobiDB-lite"/>
    </source>
</evidence>
<reference evidence="3" key="1">
    <citation type="submission" date="2019-10" db="EMBL/GenBank/DDBJ databases">
        <authorList>
            <consortium name="DOE Joint Genome Institute"/>
            <person name="Kuo A."/>
            <person name="Miyauchi S."/>
            <person name="Kiss E."/>
            <person name="Drula E."/>
            <person name="Kohler A."/>
            <person name="Sanchez-Garcia M."/>
            <person name="Andreopoulos B."/>
            <person name="Barry K.W."/>
            <person name="Bonito G."/>
            <person name="Buee M."/>
            <person name="Carver A."/>
            <person name="Chen C."/>
            <person name="Cichocki N."/>
            <person name="Clum A."/>
            <person name="Culley D."/>
            <person name="Crous P.W."/>
            <person name="Fauchery L."/>
            <person name="Girlanda M."/>
            <person name="Hayes R."/>
            <person name="Keri Z."/>
            <person name="LaButti K."/>
            <person name="Lipzen A."/>
            <person name="Lombard V."/>
            <person name="Magnuson J."/>
            <person name="Maillard F."/>
            <person name="Morin E."/>
            <person name="Murat C."/>
            <person name="Nolan M."/>
            <person name="Ohm R."/>
            <person name="Pangilinan J."/>
            <person name="Pereira M."/>
            <person name="Perotto S."/>
            <person name="Peter M."/>
            <person name="Riley R."/>
            <person name="Sitrit Y."/>
            <person name="Stielow B."/>
            <person name="Szollosi G."/>
            <person name="Zifcakova L."/>
            <person name="Stursova M."/>
            <person name="Spatafora J.W."/>
            <person name="Tedersoo L."/>
            <person name="Vaario L.-M."/>
            <person name="Yamada A."/>
            <person name="Yan M."/>
            <person name="Wang P."/>
            <person name="Xu J."/>
            <person name="Bruns T."/>
            <person name="Baldrian P."/>
            <person name="Vilgalys R."/>
            <person name="Henrissat B."/>
            <person name="Grigoriev I.V."/>
            <person name="Hibbett D."/>
            <person name="Nagy L.G."/>
            <person name="Martin F.M."/>
        </authorList>
    </citation>
    <scope>NUCLEOTIDE SEQUENCE</scope>
    <source>
        <strain evidence="3">BED1</strain>
    </source>
</reference>
<dbReference type="EMBL" id="WHUW01000002">
    <property type="protein sequence ID" value="KAF8450386.1"/>
    <property type="molecule type" value="Genomic_DNA"/>
</dbReference>
<keyword evidence="4" id="KW-1185">Reference proteome</keyword>
<feature type="region of interest" description="Disordered" evidence="2">
    <location>
        <begin position="1"/>
        <end position="44"/>
    </location>
</feature>
<evidence type="ECO:0000256" key="1">
    <source>
        <dbReference type="PROSITE-ProRule" id="PRU00023"/>
    </source>
</evidence>
<dbReference type="SMART" id="SM00248">
    <property type="entry name" value="ANK"/>
    <property type="match status" value="1"/>
</dbReference>
<dbReference type="PROSITE" id="PS50297">
    <property type="entry name" value="ANK_REP_REGION"/>
    <property type="match status" value="1"/>
</dbReference>
<sequence length="190" mass="20445">MANQESALSDTQPSLSSLPESDDEEEVFTYPADDHNDGHDYVHDGEEFVYPDASTDITQHQDSLIVSKYPLKTELSLDSAVESATLVETAPSLLSPLPRTQVPSRPSPAQLEALSAAASQGDLALLKKLFDTALQSGDLEAFALANDASSRTGFTALHAAASRGYLDIVKWLVENCGAMPDLEDREGELH</sequence>
<evidence type="ECO:0000313" key="3">
    <source>
        <dbReference type="EMBL" id="KAF8450386.1"/>
    </source>
</evidence>
<protein>
    <submittedName>
        <fullName evidence="3">Uncharacterized protein</fullName>
    </submittedName>
</protein>
<accession>A0AAD4C6G6</accession>
<dbReference type="InterPro" id="IPR002110">
    <property type="entry name" value="Ankyrin_rpt"/>
</dbReference>
<dbReference type="Pfam" id="PF12796">
    <property type="entry name" value="Ank_2"/>
    <property type="match status" value="1"/>
</dbReference>
<dbReference type="Gene3D" id="1.25.40.20">
    <property type="entry name" value="Ankyrin repeat-containing domain"/>
    <property type="match status" value="1"/>
</dbReference>
<dbReference type="AlphaFoldDB" id="A0AAD4C6G6"/>
<gene>
    <name evidence="3" type="ORF">L210DRAFT_2385842</name>
</gene>
<reference evidence="3" key="2">
    <citation type="journal article" date="2020" name="Nat. Commun.">
        <title>Large-scale genome sequencing of mycorrhizal fungi provides insights into the early evolution of symbiotic traits.</title>
        <authorList>
            <person name="Miyauchi S."/>
            <person name="Kiss E."/>
            <person name="Kuo A."/>
            <person name="Drula E."/>
            <person name="Kohler A."/>
            <person name="Sanchez-Garcia M."/>
            <person name="Morin E."/>
            <person name="Andreopoulos B."/>
            <person name="Barry K.W."/>
            <person name="Bonito G."/>
            <person name="Buee M."/>
            <person name="Carver A."/>
            <person name="Chen C."/>
            <person name="Cichocki N."/>
            <person name="Clum A."/>
            <person name="Culley D."/>
            <person name="Crous P.W."/>
            <person name="Fauchery L."/>
            <person name="Girlanda M."/>
            <person name="Hayes R.D."/>
            <person name="Keri Z."/>
            <person name="LaButti K."/>
            <person name="Lipzen A."/>
            <person name="Lombard V."/>
            <person name="Magnuson J."/>
            <person name="Maillard F."/>
            <person name="Murat C."/>
            <person name="Nolan M."/>
            <person name="Ohm R.A."/>
            <person name="Pangilinan J."/>
            <person name="Pereira M.F."/>
            <person name="Perotto S."/>
            <person name="Peter M."/>
            <person name="Pfister S."/>
            <person name="Riley R."/>
            <person name="Sitrit Y."/>
            <person name="Stielow J.B."/>
            <person name="Szollosi G."/>
            <person name="Zifcakova L."/>
            <person name="Stursova M."/>
            <person name="Spatafora J.W."/>
            <person name="Tedersoo L."/>
            <person name="Vaario L.M."/>
            <person name="Yamada A."/>
            <person name="Yan M."/>
            <person name="Wang P."/>
            <person name="Xu J."/>
            <person name="Bruns T."/>
            <person name="Baldrian P."/>
            <person name="Vilgalys R."/>
            <person name="Dunand C."/>
            <person name="Henrissat B."/>
            <person name="Grigoriev I.V."/>
            <person name="Hibbett D."/>
            <person name="Nagy L.G."/>
            <person name="Martin F.M."/>
        </authorList>
    </citation>
    <scope>NUCLEOTIDE SEQUENCE</scope>
    <source>
        <strain evidence="3">BED1</strain>
    </source>
</reference>
<comment type="caution">
    <text evidence="3">The sequence shown here is derived from an EMBL/GenBank/DDBJ whole genome shotgun (WGS) entry which is preliminary data.</text>
</comment>